<name>X0UDM8_9ZZZZ</name>
<proteinExistence type="predicted"/>
<organism evidence="1">
    <name type="scientific">marine sediment metagenome</name>
    <dbReference type="NCBI Taxonomy" id="412755"/>
    <lineage>
        <taxon>unclassified sequences</taxon>
        <taxon>metagenomes</taxon>
        <taxon>ecological metagenomes</taxon>
    </lineage>
</organism>
<dbReference type="EMBL" id="BARS01012263">
    <property type="protein sequence ID" value="GAF98472.1"/>
    <property type="molecule type" value="Genomic_DNA"/>
</dbReference>
<accession>X0UDM8</accession>
<evidence type="ECO:0000313" key="1">
    <source>
        <dbReference type="EMBL" id="GAF98472.1"/>
    </source>
</evidence>
<gene>
    <name evidence="1" type="ORF">S01H1_21929</name>
</gene>
<dbReference type="AlphaFoldDB" id="X0UDM8"/>
<reference evidence="1" key="1">
    <citation type="journal article" date="2014" name="Front. Microbiol.">
        <title>High frequency of phylogenetically diverse reductive dehalogenase-homologous genes in deep subseafloor sedimentary metagenomes.</title>
        <authorList>
            <person name="Kawai M."/>
            <person name="Futagami T."/>
            <person name="Toyoda A."/>
            <person name="Takaki Y."/>
            <person name="Nishi S."/>
            <person name="Hori S."/>
            <person name="Arai W."/>
            <person name="Tsubouchi T."/>
            <person name="Morono Y."/>
            <person name="Uchiyama I."/>
            <person name="Ito T."/>
            <person name="Fujiyama A."/>
            <person name="Inagaki F."/>
            <person name="Takami H."/>
        </authorList>
    </citation>
    <scope>NUCLEOTIDE SEQUENCE</scope>
    <source>
        <strain evidence="1">Expedition CK06-06</strain>
    </source>
</reference>
<protein>
    <submittedName>
        <fullName evidence="1">Uncharacterized protein</fullName>
    </submittedName>
</protein>
<sequence>MQEIYFDYISKEMEDDKDPDAVKLTWAAFVLTSIKELKLFNLSWYRGHPAFESYEQLWLALIMISSYNKYWDDDKKKWMKRTNGF</sequence>
<comment type="caution">
    <text evidence="1">The sequence shown here is derived from an EMBL/GenBank/DDBJ whole genome shotgun (WGS) entry which is preliminary data.</text>
</comment>